<dbReference type="Proteomes" id="UP000051221">
    <property type="component" value="Unassembled WGS sequence"/>
</dbReference>
<feature type="transmembrane region" description="Helical" evidence="8">
    <location>
        <begin position="62"/>
        <end position="81"/>
    </location>
</feature>
<name>A0A0Q2RKL5_VIBFU</name>
<reference evidence="10 11" key="1">
    <citation type="submission" date="2015-08" db="EMBL/GenBank/DDBJ databases">
        <title>Antibacterial properties of a collection of Vibrionaceae strains.</title>
        <authorList>
            <person name="Giubergia S."/>
        </authorList>
    </citation>
    <scope>NUCLEOTIDE SEQUENCE [LARGE SCALE GENOMIC DNA]</scope>
    <source>
        <strain evidence="10 11">S0821</strain>
    </source>
</reference>
<evidence type="ECO:0000256" key="5">
    <source>
        <dbReference type="ARBA" id="ARBA00022692"/>
    </source>
</evidence>
<dbReference type="UniPathway" id="UPA00895"/>
<feature type="transmembrane region" description="Helical" evidence="8">
    <location>
        <begin position="129"/>
        <end position="149"/>
    </location>
</feature>
<organism evidence="10 11">
    <name type="scientific">Vibrio furnissii</name>
    <dbReference type="NCBI Taxonomy" id="29494"/>
    <lineage>
        <taxon>Bacteria</taxon>
        <taxon>Pseudomonadati</taxon>
        <taxon>Pseudomonadota</taxon>
        <taxon>Gammaproteobacteria</taxon>
        <taxon>Vibrionales</taxon>
        <taxon>Vibrionaceae</taxon>
        <taxon>Vibrio</taxon>
    </lineage>
</organism>
<keyword evidence="7 8" id="KW-0472">Membrane</keyword>
<dbReference type="AlphaFoldDB" id="A0A0Q2RKL5"/>
<comment type="pathway">
    <text evidence="3">One-carbon metabolism; methylamine degradation.</text>
</comment>
<evidence type="ECO:0000256" key="2">
    <source>
        <dbReference type="ARBA" id="ARBA00004141"/>
    </source>
</evidence>
<accession>A0A0Q2RKL5</accession>
<dbReference type="Pfam" id="PF07291">
    <property type="entry name" value="MauE"/>
    <property type="match status" value="1"/>
</dbReference>
<keyword evidence="11" id="KW-1185">Reference proteome</keyword>
<evidence type="ECO:0000256" key="7">
    <source>
        <dbReference type="ARBA" id="ARBA00023136"/>
    </source>
</evidence>
<feature type="domain" description="Methylamine utilisation protein MauE" evidence="9">
    <location>
        <begin position="3"/>
        <end position="121"/>
    </location>
</feature>
<protein>
    <recommendedName>
        <fullName evidence="4">Methylamine utilization protein MauE</fullName>
    </recommendedName>
</protein>
<keyword evidence="6 8" id="KW-1133">Transmembrane helix</keyword>
<evidence type="ECO:0000256" key="8">
    <source>
        <dbReference type="SAM" id="Phobius"/>
    </source>
</evidence>
<gene>
    <name evidence="10" type="ORF">AMR76_17240</name>
</gene>
<comment type="function">
    <text evidence="1">May be specifically involved in the processing, transport, and/or maturation of the MADH beta-subunit.</text>
</comment>
<dbReference type="InterPro" id="IPR009908">
    <property type="entry name" value="Methylamine_util_MauE"/>
</dbReference>
<proteinExistence type="predicted"/>
<evidence type="ECO:0000256" key="1">
    <source>
        <dbReference type="ARBA" id="ARBA00003475"/>
    </source>
</evidence>
<comment type="subcellular location">
    <subcellularLocation>
        <location evidence="2">Membrane</location>
        <topology evidence="2">Multi-pass membrane protein</topology>
    </subcellularLocation>
</comment>
<comment type="caution">
    <text evidence="10">The sequence shown here is derived from an EMBL/GenBank/DDBJ whole genome shotgun (WGS) entry which is preliminary data.</text>
</comment>
<keyword evidence="5 8" id="KW-0812">Transmembrane</keyword>
<sequence length="171" mass="18782">MTFFVLVFIQAALHKGSDLRRFSGYISQYSRHFEPRAYPLAVLLLVCEIAAVALSITPATNAVGEGLMLLLLIGYTFAMSLQLRSGQREIDCGCGGTPIVVSRRTLMRNATLMVLAGSMLLTANQPITSLSLALAIGGAVLLWFGYYLLEQLMHNHDLILKIAQHDQEKDV</sequence>
<dbReference type="EMBL" id="LKHS01000017">
    <property type="protein sequence ID" value="KQH84558.1"/>
    <property type="molecule type" value="Genomic_DNA"/>
</dbReference>
<evidence type="ECO:0000256" key="3">
    <source>
        <dbReference type="ARBA" id="ARBA00004856"/>
    </source>
</evidence>
<evidence type="ECO:0000313" key="10">
    <source>
        <dbReference type="EMBL" id="KQH84558.1"/>
    </source>
</evidence>
<evidence type="ECO:0000259" key="9">
    <source>
        <dbReference type="Pfam" id="PF07291"/>
    </source>
</evidence>
<evidence type="ECO:0000313" key="11">
    <source>
        <dbReference type="Proteomes" id="UP000051221"/>
    </source>
</evidence>
<evidence type="ECO:0000256" key="6">
    <source>
        <dbReference type="ARBA" id="ARBA00022989"/>
    </source>
</evidence>
<feature type="transmembrane region" description="Helical" evidence="8">
    <location>
        <begin position="37"/>
        <end position="56"/>
    </location>
</feature>
<dbReference type="GO" id="GO:0030416">
    <property type="term" value="P:methylamine metabolic process"/>
    <property type="evidence" value="ECO:0007669"/>
    <property type="project" value="InterPro"/>
</dbReference>
<evidence type="ECO:0000256" key="4">
    <source>
        <dbReference type="ARBA" id="ARBA00019078"/>
    </source>
</evidence>
<dbReference type="InParanoid" id="A0A0Q2RKL5"/>
<dbReference type="GO" id="GO:0016020">
    <property type="term" value="C:membrane"/>
    <property type="evidence" value="ECO:0007669"/>
    <property type="project" value="UniProtKB-SubCell"/>
</dbReference>